<evidence type="ECO:0000313" key="8">
    <source>
        <dbReference type="Proteomes" id="UP001267290"/>
    </source>
</evidence>
<dbReference type="InterPro" id="IPR018062">
    <property type="entry name" value="HTH_AraC-typ_CS"/>
</dbReference>
<feature type="domain" description="Response regulatory" evidence="6">
    <location>
        <begin position="7"/>
        <end position="123"/>
    </location>
</feature>
<name>A0ABU1NWU4_9BACL</name>
<dbReference type="PANTHER" id="PTHR43280:SF28">
    <property type="entry name" value="HTH-TYPE TRANSCRIPTIONAL ACTIVATOR RHAS"/>
    <property type="match status" value="1"/>
</dbReference>
<evidence type="ECO:0000256" key="1">
    <source>
        <dbReference type="ARBA" id="ARBA00023015"/>
    </source>
</evidence>
<dbReference type="SUPFAM" id="SSF46689">
    <property type="entry name" value="Homeodomain-like"/>
    <property type="match status" value="2"/>
</dbReference>
<keyword evidence="4" id="KW-0597">Phosphoprotein</keyword>
<evidence type="ECO:0000259" key="5">
    <source>
        <dbReference type="PROSITE" id="PS01124"/>
    </source>
</evidence>
<feature type="domain" description="HTH araC/xylS-type" evidence="5">
    <location>
        <begin position="423"/>
        <end position="521"/>
    </location>
</feature>
<dbReference type="SMART" id="SM00342">
    <property type="entry name" value="HTH_ARAC"/>
    <property type="match status" value="1"/>
</dbReference>
<evidence type="ECO:0000256" key="3">
    <source>
        <dbReference type="ARBA" id="ARBA00023163"/>
    </source>
</evidence>
<dbReference type="CDD" id="cd17536">
    <property type="entry name" value="REC_YesN-like"/>
    <property type="match status" value="1"/>
</dbReference>
<comment type="caution">
    <text evidence="7">The sequence shown here is derived from an EMBL/GenBank/DDBJ whole genome shotgun (WGS) entry which is preliminary data.</text>
</comment>
<dbReference type="Gene3D" id="3.40.50.2300">
    <property type="match status" value="1"/>
</dbReference>
<dbReference type="PROSITE" id="PS00041">
    <property type="entry name" value="HTH_ARAC_FAMILY_1"/>
    <property type="match status" value="1"/>
</dbReference>
<dbReference type="Proteomes" id="UP001267290">
    <property type="component" value="Unassembled WGS sequence"/>
</dbReference>
<protein>
    <submittedName>
        <fullName evidence="7">Two-component system response regulator YesN</fullName>
    </submittedName>
</protein>
<dbReference type="PROSITE" id="PS01124">
    <property type="entry name" value="HTH_ARAC_FAMILY_2"/>
    <property type="match status" value="1"/>
</dbReference>
<keyword evidence="1" id="KW-0805">Transcription regulation</keyword>
<dbReference type="PROSITE" id="PS50110">
    <property type="entry name" value="RESPONSE_REGULATORY"/>
    <property type="match status" value="1"/>
</dbReference>
<dbReference type="EMBL" id="JAVDSB010000004">
    <property type="protein sequence ID" value="MDR6551935.1"/>
    <property type="molecule type" value="Genomic_DNA"/>
</dbReference>
<accession>A0ABU1NWU4</accession>
<feature type="modified residue" description="4-aspartylphosphate" evidence="4">
    <location>
        <position position="58"/>
    </location>
</feature>
<dbReference type="RefSeq" id="WP_310499486.1">
    <property type="nucleotide sequence ID" value="NZ_JAVDSB010000004.1"/>
</dbReference>
<sequence>MSEKPISVLIVDDELPLRQELRSLPWSTLGARLVGEAENGAEAAALCEELQPDLVITDITMPIMNGMELFRTLRNKWPQTQVVLLTCHSDFHYAQEAVKLGALDYFTKLSFDEEDMQALIDKTRAAMSRQLDLRHYGQDQQRRQLAKLVNMLTKEGSVSALELQTIWEAWQTEAPLYLNRLAIDVQETNRFHLMTELEQILKQWEHAPNHHHTSAFQWCLTGDREVLLVFRQAASEADAMLLMDQLLAELHAALERALPYMSGAFQLLAVTGEAVRQPQDLLSSLRSIAVTPALLFYGRPLATTAARDAAQGETEPDAHQDALLIRQRWLQAAKDKTELQRFYQEDFGPWALQNRFNPAKLIAYFLRVREEAIAAHSHLRHSEQEAMTAQLLAAGTLTELISLFTRELAYGEGDTRKVRKEVQLARKIIMEKLGEPITLTSVSEEVGLSSYYLSRLFKEVTGESFNDYVTRLRMEKAVQLLQTTQMKVYEVAEQVGIPSYRYFSQLFRNWTGVAPTEYKKG</sequence>
<dbReference type="Pfam" id="PF00072">
    <property type="entry name" value="Response_reg"/>
    <property type="match status" value="1"/>
</dbReference>
<evidence type="ECO:0000259" key="6">
    <source>
        <dbReference type="PROSITE" id="PS50110"/>
    </source>
</evidence>
<reference evidence="7 8" key="1">
    <citation type="submission" date="2023-07" db="EMBL/GenBank/DDBJ databases">
        <title>Sorghum-associated microbial communities from plants grown in Nebraska, USA.</title>
        <authorList>
            <person name="Schachtman D."/>
        </authorList>
    </citation>
    <scope>NUCLEOTIDE SEQUENCE [LARGE SCALE GENOMIC DNA]</scope>
    <source>
        <strain evidence="7 8">CC258</strain>
    </source>
</reference>
<dbReference type="SMART" id="SM00448">
    <property type="entry name" value="REC"/>
    <property type="match status" value="1"/>
</dbReference>
<gene>
    <name evidence="7" type="ORF">J2736_003124</name>
</gene>
<dbReference type="InterPro" id="IPR018060">
    <property type="entry name" value="HTH_AraC"/>
</dbReference>
<keyword evidence="2" id="KW-0238">DNA-binding</keyword>
<proteinExistence type="predicted"/>
<dbReference type="PANTHER" id="PTHR43280">
    <property type="entry name" value="ARAC-FAMILY TRANSCRIPTIONAL REGULATOR"/>
    <property type="match status" value="1"/>
</dbReference>
<dbReference type="InterPro" id="IPR011006">
    <property type="entry name" value="CheY-like_superfamily"/>
</dbReference>
<evidence type="ECO:0000313" key="7">
    <source>
        <dbReference type="EMBL" id="MDR6551935.1"/>
    </source>
</evidence>
<evidence type="ECO:0000256" key="2">
    <source>
        <dbReference type="ARBA" id="ARBA00023125"/>
    </source>
</evidence>
<dbReference type="InterPro" id="IPR001789">
    <property type="entry name" value="Sig_transdc_resp-reg_receiver"/>
</dbReference>
<keyword evidence="8" id="KW-1185">Reference proteome</keyword>
<organism evidence="7 8">
    <name type="scientific">Paenibacillus qinlingensis</name>
    <dbReference type="NCBI Taxonomy" id="1837343"/>
    <lineage>
        <taxon>Bacteria</taxon>
        <taxon>Bacillati</taxon>
        <taxon>Bacillota</taxon>
        <taxon>Bacilli</taxon>
        <taxon>Bacillales</taxon>
        <taxon>Paenibacillaceae</taxon>
        <taxon>Paenibacillus</taxon>
    </lineage>
</organism>
<dbReference type="SUPFAM" id="SSF52172">
    <property type="entry name" value="CheY-like"/>
    <property type="match status" value="1"/>
</dbReference>
<evidence type="ECO:0000256" key="4">
    <source>
        <dbReference type="PROSITE-ProRule" id="PRU00169"/>
    </source>
</evidence>
<keyword evidence="3" id="KW-0804">Transcription</keyword>
<dbReference type="InterPro" id="IPR009057">
    <property type="entry name" value="Homeodomain-like_sf"/>
</dbReference>
<dbReference type="Gene3D" id="1.10.10.60">
    <property type="entry name" value="Homeodomain-like"/>
    <property type="match status" value="2"/>
</dbReference>
<dbReference type="Pfam" id="PF12833">
    <property type="entry name" value="HTH_18"/>
    <property type="match status" value="1"/>
</dbReference>